<sequence>MLKEHKLYYTIRFSEPARILLSEYGIIDGLKGHIIELCKFLGTDTAYIVQYEKGIKIEFTEISVHLTEESKDE</sequence>
<accession>X1GTE4</accession>
<dbReference type="AlphaFoldDB" id="X1GTE4"/>
<organism evidence="1">
    <name type="scientific">marine sediment metagenome</name>
    <dbReference type="NCBI Taxonomy" id="412755"/>
    <lineage>
        <taxon>unclassified sequences</taxon>
        <taxon>metagenomes</taxon>
        <taxon>ecological metagenomes</taxon>
    </lineage>
</organism>
<evidence type="ECO:0000313" key="1">
    <source>
        <dbReference type="EMBL" id="GAH48130.1"/>
    </source>
</evidence>
<proteinExistence type="predicted"/>
<protein>
    <submittedName>
        <fullName evidence="1">Uncharacterized protein</fullName>
    </submittedName>
</protein>
<reference evidence="1" key="1">
    <citation type="journal article" date="2014" name="Front. Microbiol.">
        <title>High frequency of phylogenetically diverse reductive dehalogenase-homologous genes in deep subseafloor sedimentary metagenomes.</title>
        <authorList>
            <person name="Kawai M."/>
            <person name="Futagami T."/>
            <person name="Toyoda A."/>
            <person name="Takaki Y."/>
            <person name="Nishi S."/>
            <person name="Hori S."/>
            <person name="Arai W."/>
            <person name="Tsubouchi T."/>
            <person name="Morono Y."/>
            <person name="Uchiyama I."/>
            <person name="Ito T."/>
            <person name="Fujiyama A."/>
            <person name="Inagaki F."/>
            <person name="Takami H."/>
        </authorList>
    </citation>
    <scope>NUCLEOTIDE SEQUENCE</scope>
    <source>
        <strain evidence="1">Expedition CK06-06</strain>
    </source>
</reference>
<comment type="caution">
    <text evidence="1">The sequence shown here is derived from an EMBL/GenBank/DDBJ whole genome shotgun (WGS) entry which is preliminary data.</text>
</comment>
<dbReference type="EMBL" id="BARU01020291">
    <property type="protein sequence ID" value="GAH48130.1"/>
    <property type="molecule type" value="Genomic_DNA"/>
</dbReference>
<name>X1GTE4_9ZZZZ</name>
<gene>
    <name evidence="1" type="ORF">S03H2_33350</name>
</gene>